<dbReference type="EMBL" id="QURR01000029">
    <property type="protein sequence ID" value="RGE41317.1"/>
    <property type="molecule type" value="Genomic_DNA"/>
</dbReference>
<dbReference type="Proteomes" id="UP000261948">
    <property type="component" value="Unassembled WGS sequence"/>
</dbReference>
<name>A0A373FBH5_COMTE</name>
<sequence>MSQVQDLQMNIRPDMLFVIGIQDAMTEMAERLCAEVGLRVHYAMKKSDPSKRIESINDEAVIVPPLPNTETVFCCGLRASERLLDTEGGPLDCNWADNDGSAFVVPLQSFLYAHEKAHLPVPCGWFLADEQNGTEYRNSNIGDFGPTGTVVADFAGSGRKLWRLPQTYCHVLPLIKIKHW</sequence>
<protein>
    <submittedName>
        <fullName evidence="1">Uncharacterized protein</fullName>
    </submittedName>
</protein>
<proteinExistence type="predicted"/>
<evidence type="ECO:0000313" key="1">
    <source>
        <dbReference type="EMBL" id="RGE41317.1"/>
    </source>
</evidence>
<accession>A0A373FBH5</accession>
<keyword evidence="2" id="KW-1185">Reference proteome</keyword>
<evidence type="ECO:0000313" key="2">
    <source>
        <dbReference type="Proteomes" id="UP000261948"/>
    </source>
</evidence>
<reference evidence="1 2" key="1">
    <citation type="submission" date="2018-08" db="EMBL/GenBank/DDBJ databases">
        <title>Comamonas testosteroni strain SWCO2.</title>
        <authorList>
            <person name="Jiang N."/>
            <person name="Zhang X.Z."/>
        </authorList>
    </citation>
    <scope>NUCLEOTIDE SEQUENCE [LARGE SCALE GENOMIC DNA]</scope>
    <source>
        <strain evidence="1 2">SWCO2</strain>
    </source>
</reference>
<dbReference type="AlphaFoldDB" id="A0A373FBH5"/>
<organism evidence="1 2">
    <name type="scientific">Comamonas testosteroni</name>
    <name type="common">Pseudomonas testosteroni</name>
    <dbReference type="NCBI Taxonomy" id="285"/>
    <lineage>
        <taxon>Bacteria</taxon>
        <taxon>Pseudomonadati</taxon>
        <taxon>Pseudomonadota</taxon>
        <taxon>Betaproteobacteria</taxon>
        <taxon>Burkholderiales</taxon>
        <taxon>Comamonadaceae</taxon>
        <taxon>Comamonas</taxon>
    </lineage>
</organism>
<gene>
    <name evidence="1" type="ORF">DZC30_18585</name>
</gene>
<comment type="caution">
    <text evidence="1">The sequence shown here is derived from an EMBL/GenBank/DDBJ whole genome shotgun (WGS) entry which is preliminary data.</text>
</comment>